<keyword evidence="1" id="KW-1133">Transmembrane helix</keyword>
<dbReference type="Proteomes" id="UP001056426">
    <property type="component" value="Chromosome"/>
</dbReference>
<keyword evidence="4" id="KW-1185">Reference proteome</keyword>
<evidence type="ECO:0000313" key="3">
    <source>
        <dbReference type="EMBL" id="URW79997.1"/>
    </source>
</evidence>
<reference evidence="3" key="2">
    <citation type="submission" date="2022-06" db="EMBL/GenBank/DDBJ databases">
        <title>Xiashengella guii gen. nov. sp. nov., a bacterium isolated form anaerobic digestion tank.</title>
        <authorList>
            <person name="Huang H."/>
        </authorList>
    </citation>
    <scope>NUCLEOTIDE SEQUENCE</scope>
    <source>
        <strain evidence="3">Ai-910</strain>
    </source>
</reference>
<dbReference type="AlphaFoldDB" id="A0A9J6ZQQ3"/>
<dbReference type="KEGG" id="alkq:M9189_01310"/>
<feature type="domain" description="Protein-glutamine gamma-glutamyltransferase-like C-terminal" evidence="2">
    <location>
        <begin position="162"/>
        <end position="218"/>
    </location>
</feature>
<name>A0A9J6ZQQ3_9BACT</name>
<feature type="transmembrane region" description="Helical" evidence="1">
    <location>
        <begin position="88"/>
        <end position="109"/>
    </location>
</feature>
<evidence type="ECO:0000313" key="4">
    <source>
        <dbReference type="Proteomes" id="UP001056426"/>
    </source>
</evidence>
<accession>A0A9J6ZQQ3</accession>
<gene>
    <name evidence="3" type="ORF">M9189_01310</name>
</gene>
<reference evidence="3" key="1">
    <citation type="submission" date="2022-05" db="EMBL/GenBank/DDBJ databases">
        <authorList>
            <person name="Sun X."/>
        </authorList>
    </citation>
    <scope>NUCLEOTIDE SEQUENCE</scope>
    <source>
        <strain evidence="3">Ai-910</strain>
    </source>
</reference>
<proteinExistence type="predicted"/>
<keyword evidence="1" id="KW-0812">Transmembrane</keyword>
<dbReference type="Pfam" id="PF13559">
    <property type="entry name" value="DUF4129"/>
    <property type="match status" value="1"/>
</dbReference>
<protein>
    <submittedName>
        <fullName evidence="3">DUF4129 domain-containing protein</fullName>
    </submittedName>
</protein>
<evidence type="ECO:0000259" key="2">
    <source>
        <dbReference type="Pfam" id="PF13559"/>
    </source>
</evidence>
<keyword evidence="1" id="KW-0472">Membrane</keyword>
<dbReference type="InterPro" id="IPR025403">
    <property type="entry name" value="TgpA-like_C"/>
</dbReference>
<dbReference type="EMBL" id="CP098400">
    <property type="protein sequence ID" value="URW79997.1"/>
    <property type="molecule type" value="Genomic_DNA"/>
</dbReference>
<dbReference type="RefSeq" id="WP_250724109.1">
    <property type="nucleotide sequence ID" value="NZ_CP098400.1"/>
</dbReference>
<organism evidence="3 4">
    <name type="scientific">Xiashengella succiniciproducens</name>
    <dbReference type="NCBI Taxonomy" id="2949635"/>
    <lineage>
        <taxon>Bacteria</taxon>
        <taxon>Pseudomonadati</taxon>
        <taxon>Bacteroidota</taxon>
        <taxon>Bacteroidia</taxon>
        <taxon>Marinilabiliales</taxon>
        <taxon>Marinilabiliaceae</taxon>
        <taxon>Xiashengella</taxon>
    </lineage>
</organism>
<sequence length="240" mass="27994">MKSKRAIIPLLWLFIFLFNATGIETEEATVLDDNSHVEYRSPDVADIEQLKQDSRYDYELVNNRPGWLARMFSRFIEMLVGQSQGLTFVSFLLIGLMVIGFVIFILRLLDIPVVGFIVFARAGKKEELLFSDNISSDNEGKLTELLDMYRSNGAFREAVRILYLLTLRKYESRGILELRDYKTNRDYIREIRDTTLRELFSNLVKIYDHVWFGQYDPDSIMYGKIEAVFSKALDGQQKLQ</sequence>
<evidence type="ECO:0000256" key="1">
    <source>
        <dbReference type="SAM" id="Phobius"/>
    </source>
</evidence>